<reference evidence="2 3" key="1">
    <citation type="submission" date="2019-07" db="EMBL/GenBank/DDBJ databases">
        <title>Genomic Encyclopedia of Archaeal and Bacterial Type Strains, Phase II (KMG-II): from individual species to whole genera.</title>
        <authorList>
            <person name="Goeker M."/>
        </authorList>
    </citation>
    <scope>NUCLEOTIDE SEQUENCE [LARGE SCALE GENOMIC DNA]</scope>
    <source>
        <strain evidence="2 3">DSM 3754</strain>
    </source>
</reference>
<gene>
    <name evidence="2" type="ORF">APQ99_01156</name>
</gene>
<evidence type="ECO:0000256" key="1">
    <source>
        <dbReference type="SAM" id="Phobius"/>
    </source>
</evidence>
<comment type="caution">
    <text evidence="2">The sequence shown here is derived from an EMBL/GenBank/DDBJ whole genome shotgun (WGS) entry which is preliminary data.</text>
</comment>
<protein>
    <submittedName>
        <fullName evidence="2">ABC-2 type transport system permease protein</fullName>
    </submittedName>
</protein>
<keyword evidence="1" id="KW-1133">Transmembrane helix</keyword>
<dbReference type="RefSeq" id="WP_010902446.1">
    <property type="nucleotide sequence ID" value="NZ_VRYN01000002.1"/>
</dbReference>
<feature type="transmembrane region" description="Helical" evidence="1">
    <location>
        <begin position="15"/>
        <end position="36"/>
    </location>
</feature>
<dbReference type="EMBL" id="VRYN01000002">
    <property type="protein sequence ID" value="TYO76519.1"/>
    <property type="molecule type" value="Genomic_DNA"/>
</dbReference>
<keyword evidence="1" id="KW-0472">Membrane</keyword>
<dbReference type="AlphaFoldDB" id="A0A663A7Z5"/>
<accession>A0A663A7Z5</accession>
<keyword evidence="1" id="KW-0812">Transmembrane</keyword>
<evidence type="ECO:0000313" key="2">
    <source>
        <dbReference type="EMBL" id="TYO76519.1"/>
    </source>
</evidence>
<name>A0A663A7Z5_HALS9</name>
<proteinExistence type="predicted"/>
<evidence type="ECO:0000313" key="3">
    <source>
        <dbReference type="Proteomes" id="UP000323075"/>
    </source>
</evidence>
<organism evidence="2 3">
    <name type="scientific">Halobacterium salinarum (strain ATCC 33171 / DSM 3754 / JCM 8978 / NBRC 102687 / NCIMB 764 / 91-R6)</name>
    <dbReference type="NCBI Taxonomy" id="2597657"/>
    <lineage>
        <taxon>Archaea</taxon>
        <taxon>Methanobacteriati</taxon>
        <taxon>Methanobacteriota</taxon>
        <taxon>Stenosarchaea group</taxon>
        <taxon>Halobacteria</taxon>
        <taxon>Halobacteriales</taxon>
        <taxon>Halobacteriaceae</taxon>
        <taxon>Halobacterium</taxon>
    </lineage>
</organism>
<sequence>MADGVALCGLPLGELTVLVVTALGYLAAGDVAFYYCQRWARRDGVMGHY</sequence>
<dbReference type="GeneID" id="68693531"/>
<dbReference type="Proteomes" id="UP000323075">
    <property type="component" value="Unassembled WGS sequence"/>
</dbReference>